<evidence type="ECO:0000313" key="6">
    <source>
        <dbReference type="EMBL" id="MDH6181235.1"/>
    </source>
</evidence>
<dbReference type="InterPro" id="IPR050109">
    <property type="entry name" value="HTH-type_TetR-like_transc_reg"/>
</dbReference>
<dbReference type="Gene3D" id="1.10.10.60">
    <property type="entry name" value="Homeodomain-like"/>
    <property type="match status" value="1"/>
</dbReference>
<dbReference type="EMBL" id="JARXVQ010000001">
    <property type="protein sequence ID" value="MDH6181235.1"/>
    <property type="molecule type" value="Genomic_DNA"/>
</dbReference>
<organism evidence="6 7">
    <name type="scientific">Antiquaquibacter oligotrophicus</name>
    <dbReference type="NCBI Taxonomy" id="2880260"/>
    <lineage>
        <taxon>Bacteria</taxon>
        <taxon>Bacillati</taxon>
        <taxon>Actinomycetota</taxon>
        <taxon>Actinomycetes</taxon>
        <taxon>Micrococcales</taxon>
        <taxon>Microbacteriaceae</taxon>
        <taxon>Antiquaquibacter</taxon>
    </lineage>
</organism>
<dbReference type="Gene3D" id="1.10.357.10">
    <property type="entry name" value="Tetracycline Repressor, domain 2"/>
    <property type="match status" value="1"/>
</dbReference>
<dbReference type="Proteomes" id="UP001160142">
    <property type="component" value="Unassembled WGS sequence"/>
</dbReference>
<dbReference type="RefSeq" id="WP_322133554.1">
    <property type="nucleotide sequence ID" value="NZ_CP085036.1"/>
</dbReference>
<dbReference type="Pfam" id="PF17754">
    <property type="entry name" value="TetR_C_14"/>
    <property type="match status" value="1"/>
</dbReference>
<feature type="DNA-binding region" description="H-T-H motif" evidence="4">
    <location>
        <begin position="35"/>
        <end position="54"/>
    </location>
</feature>
<proteinExistence type="predicted"/>
<comment type="caution">
    <text evidence="6">The sequence shown here is derived from an EMBL/GenBank/DDBJ whole genome shotgun (WGS) entry which is preliminary data.</text>
</comment>
<name>A0ABT6KMK3_9MICO</name>
<dbReference type="Pfam" id="PF00440">
    <property type="entry name" value="TetR_N"/>
    <property type="match status" value="1"/>
</dbReference>
<reference evidence="6 7" key="1">
    <citation type="submission" date="2023-04" db="EMBL/GenBank/DDBJ databases">
        <title>Genome Encyclopedia of Bacteria and Archaea VI: Functional Genomics of Type Strains.</title>
        <authorList>
            <person name="Whitman W."/>
        </authorList>
    </citation>
    <scope>NUCLEOTIDE SEQUENCE [LARGE SCALE GENOMIC DNA]</scope>
    <source>
        <strain evidence="6 7">SG_E_30_P1</strain>
    </source>
</reference>
<evidence type="ECO:0000256" key="2">
    <source>
        <dbReference type="ARBA" id="ARBA00023125"/>
    </source>
</evidence>
<keyword evidence="1" id="KW-0805">Transcription regulation</keyword>
<gene>
    <name evidence="6" type="ORF">M2152_001417</name>
</gene>
<sequence length="199" mass="21540">MTDTTTRGRPQASSRETLQEAAFELFLENGYAGTTVEQITRRAGVSRNTFFNYFTSKSDVFWIDLDATLEHLRSELRERSSAPRPVEAVRDALLAVSDELGPLRMPWALTQYSAIGSTEELQSAAVSRLSEHTRLVAGFIGDRLAPTTPPVLAKVAAIAAIGAAVAATQEWAAAGPTRGNLRRYLETTLEPVVAGFGSV</sequence>
<dbReference type="InterPro" id="IPR009057">
    <property type="entry name" value="Homeodomain-like_sf"/>
</dbReference>
<evidence type="ECO:0000259" key="5">
    <source>
        <dbReference type="PROSITE" id="PS50977"/>
    </source>
</evidence>
<evidence type="ECO:0000256" key="3">
    <source>
        <dbReference type="ARBA" id="ARBA00023163"/>
    </source>
</evidence>
<dbReference type="PANTHER" id="PTHR30055:SF234">
    <property type="entry name" value="HTH-TYPE TRANSCRIPTIONAL REGULATOR BETI"/>
    <property type="match status" value="1"/>
</dbReference>
<dbReference type="InterPro" id="IPR041347">
    <property type="entry name" value="MftR_C"/>
</dbReference>
<evidence type="ECO:0000256" key="4">
    <source>
        <dbReference type="PROSITE-ProRule" id="PRU00335"/>
    </source>
</evidence>
<accession>A0ABT6KMK3</accession>
<protein>
    <submittedName>
        <fullName evidence="6">AcrR family transcriptional regulator</fullName>
    </submittedName>
</protein>
<evidence type="ECO:0000256" key="1">
    <source>
        <dbReference type="ARBA" id="ARBA00023015"/>
    </source>
</evidence>
<dbReference type="InterPro" id="IPR001647">
    <property type="entry name" value="HTH_TetR"/>
</dbReference>
<dbReference type="PANTHER" id="PTHR30055">
    <property type="entry name" value="HTH-TYPE TRANSCRIPTIONAL REGULATOR RUTR"/>
    <property type="match status" value="1"/>
</dbReference>
<keyword evidence="7" id="KW-1185">Reference proteome</keyword>
<keyword evidence="3" id="KW-0804">Transcription</keyword>
<dbReference type="SUPFAM" id="SSF46689">
    <property type="entry name" value="Homeodomain-like"/>
    <property type="match status" value="1"/>
</dbReference>
<dbReference type="PROSITE" id="PS50977">
    <property type="entry name" value="HTH_TETR_2"/>
    <property type="match status" value="1"/>
</dbReference>
<feature type="domain" description="HTH tetR-type" evidence="5">
    <location>
        <begin position="12"/>
        <end position="72"/>
    </location>
</feature>
<dbReference type="PRINTS" id="PR00455">
    <property type="entry name" value="HTHTETR"/>
</dbReference>
<keyword evidence="2 4" id="KW-0238">DNA-binding</keyword>
<evidence type="ECO:0000313" key="7">
    <source>
        <dbReference type="Proteomes" id="UP001160142"/>
    </source>
</evidence>